<sequence length="480" mass="55594">MKDIEIYPSSWYYNACVQGFMEIIAHGIGEDGNRIIEEEILHKDGRAVIPGDLANAIFNPCTVPMPARYRNLEYNEVPNEIADLKRIAWWWIQKSQALLKKSSSNFSNSHELIKATCNSYLGSNKTFYPNLLPHNDKTSRIQFLNNWFSLANGGNVHCSFCNALCQLDVHAKEKEQFFIREISAHFGSSITEFPNGFWDGNPNFIMCRHCRSYFLCFHIVYSYGFFVNSDSLMLNWHLNSLLTAKTRKQKTSHYTLLLNAIRYDPQLRSGVGSWGLQNLEVIVFMNNKIKHHPVSPRLARLFMVPKISSLISRIAEPIIWEIILEERFDYLLTIIYKSLRVLRTGKNESNDPEVIVKEKNKDSLTFVVDLIEFYAEVKKLDLNSSEERRYTNMLDLWKIRNEAKNAPLALDNNLVFRLLELTRLNKKAEVYHLLLRTYVVNEMPFPGVLADLFNIEDANLFKSGIYAYISGLKAPENHQD</sequence>
<evidence type="ECO:0000313" key="1">
    <source>
        <dbReference type="EMBL" id="SHH08425.1"/>
    </source>
</evidence>
<dbReference type="AlphaFoldDB" id="A0A1M5Q2T3"/>
<dbReference type="OrthoDB" id="1721578at2"/>
<dbReference type="Proteomes" id="UP000242329">
    <property type="component" value="Unassembled WGS sequence"/>
</dbReference>
<reference evidence="2" key="1">
    <citation type="submission" date="2016-11" db="EMBL/GenBank/DDBJ databases">
        <authorList>
            <person name="Varghese N."/>
            <person name="Submissions S."/>
        </authorList>
    </citation>
    <scope>NUCLEOTIDE SEQUENCE [LARGE SCALE GENOMIC DNA]</scope>
    <source>
        <strain evidence="2">DSM 11003</strain>
    </source>
</reference>
<keyword evidence="2" id="KW-1185">Reference proteome</keyword>
<organism evidence="1 2">
    <name type="scientific">Thermosyntropha lipolytica DSM 11003</name>
    <dbReference type="NCBI Taxonomy" id="1123382"/>
    <lineage>
        <taxon>Bacteria</taxon>
        <taxon>Bacillati</taxon>
        <taxon>Bacillota</taxon>
        <taxon>Clostridia</taxon>
        <taxon>Eubacteriales</taxon>
        <taxon>Syntrophomonadaceae</taxon>
        <taxon>Thermosyntropha</taxon>
    </lineage>
</organism>
<dbReference type="NCBIfam" id="TIGR01908">
    <property type="entry name" value="cas_CXXC_CXXC"/>
    <property type="match status" value="1"/>
</dbReference>
<dbReference type="InterPro" id="IPR010180">
    <property type="entry name" value="CRISPR-assoc_prot_CXXC-CXXC"/>
</dbReference>
<dbReference type="STRING" id="1123382.SAMN02745221_01646"/>
<evidence type="ECO:0000313" key="2">
    <source>
        <dbReference type="Proteomes" id="UP000242329"/>
    </source>
</evidence>
<dbReference type="EMBL" id="FQWY01000029">
    <property type="protein sequence ID" value="SHH08425.1"/>
    <property type="molecule type" value="Genomic_DNA"/>
</dbReference>
<name>A0A1M5Q2T3_9FIRM</name>
<dbReference type="RefSeq" id="WP_073092678.1">
    <property type="nucleotide sequence ID" value="NZ_FQWY01000029.1"/>
</dbReference>
<accession>A0A1M5Q2T3</accession>
<protein>
    <submittedName>
        <fullName evidence="1">CRISPR-associated protein Cst1</fullName>
    </submittedName>
</protein>
<gene>
    <name evidence="1" type="ORF">SAMN02745221_01646</name>
</gene>
<proteinExistence type="predicted"/>